<evidence type="ECO:0000259" key="9">
    <source>
        <dbReference type="Pfam" id="PF23555"/>
    </source>
</evidence>
<dbReference type="GO" id="GO:0008239">
    <property type="term" value="F:dipeptidyl-peptidase activity"/>
    <property type="evidence" value="ECO:0007669"/>
    <property type="project" value="TreeGrafter"/>
</dbReference>
<evidence type="ECO:0000313" key="11">
    <source>
        <dbReference type="Proteomes" id="UP000436088"/>
    </source>
</evidence>
<proteinExistence type="inferred from homology"/>
<keyword evidence="8" id="KW-0472">Membrane</keyword>
<dbReference type="Pfam" id="PF23555">
    <property type="entry name" value="zf-RING_Vps41"/>
    <property type="match status" value="1"/>
</dbReference>
<evidence type="ECO:0000256" key="4">
    <source>
        <dbReference type="ARBA" id="ARBA00022801"/>
    </source>
</evidence>
<evidence type="ECO:0000256" key="5">
    <source>
        <dbReference type="ARBA" id="ARBA00023180"/>
    </source>
</evidence>
<dbReference type="Gene3D" id="1.20.120.980">
    <property type="entry name" value="Serine carboxypeptidase S28, SKS domain"/>
    <property type="match status" value="2"/>
</dbReference>
<dbReference type="PANTHER" id="PTHR11010:SF96">
    <property type="entry name" value="LYSOSOMAL PRO-X CARBOXYPEPTIDASE-LIKE ISOFORM X1"/>
    <property type="match status" value="1"/>
</dbReference>
<dbReference type="InterPro" id="IPR000547">
    <property type="entry name" value="Clathrin_H-chain/VPS_repeat"/>
</dbReference>
<dbReference type="GO" id="GO:0006508">
    <property type="term" value="P:proteolysis"/>
    <property type="evidence" value="ECO:0007669"/>
    <property type="project" value="UniProtKB-KW"/>
</dbReference>
<dbReference type="GO" id="GO:0006886">
    <property type="term" value="P:intracellular protein transport"/>
    <property type="evidence" value="ECO:0007669"/>
    <property type="project" value="UniProtKB-UniRule"/>
</dbReference>
<dbReference type="InterPro" id="IPR008758">
    <property type="entry name" value="Peptidase_S28"/>
</dbReference>
<keyword evidence="10" id="KW-0121">Carboxypeptidase</keyword>
<dbReference type="PROSITE" id="PS50236">
    <property type="entry name" value="CHCR"/>
    <property type="match status" value="1"/>
</dbReference>
<dbReference type="Gene3D" id="3.40.50.1820">
    <property type="entry name" value="alpha/beta hydrolase"/>
    <property type="match status" value="2"/>
</dbReference>
<dbReference type="Proteomes" id="UP000436088">
    <property type="component" value="Unassembled WGS sequence"/>
</dbReference>
<dbReference type="GO" id="GO:0016192">
    <property type="term" value="P:vesicle-mediated transport"/>
    <property type="evidence" value="ECO:0007669"/>
    <property type="project" value="InterPro"/>
</dbReference>
<evidence type="ECO:0000256" key="7">
    <source>
        <dbReference type="PROSITE-ProRule" id="PRU01006"/>
    </source>
</evidence>
<keyword evidence="11" id="KW-1185">Reference proteome</keyword>
<dbReference type="InterPro" id="IPR011990">
    <property type="entry name" value="TPR-like_helical_dom_sf"/>
</dbReference>
<accession>A0A6A2YMG3</accession>
<keyword evidence="2" id="KW-0645">Protease</keyword>
<evidence type="ECO:0000256" key="8">
    <source>
        <dbReference type="SAM" id="Phobius"/>
    </source>
</evidence>
<dbReference type="EMBL" id="VEPZ02001324">
    <property type="protein sequence ID" value="KAE8680540.1"/>
    <property type="molecule type" value="Genomic_DNA"/>
</dbReference>
<sequence>MVLLVWVELYVEYDPKMLLPFLRSSQHYTLEKAYEVCATKYLLREQVFILGRMGNSKQALAVIINELGDIEEAVEFVTMQHDDDLWEELIHQCLNKPEMVGILLEHTVGNLDPLYIVNMVPKGLEIPRLRDRLVKIITDYRTETSLRHGCNDILKADCVNLLVKYYNEAKRAVCLSNEDDARPKRDAMVVFFCCHAYHTTCLMDSTETNTSGKKETGATSEELYEYEEEDADDNGSEAGDPQMRFCSQKFSGRRLGFAHLVLAHIDGHDSFFLSRLIIRLNVVVPQLMATYILYILISIVNGVANTVLPVIKSASSAPNTMLISGISLDDNELRHGRKNHDDQGRQEPSNRFFFILLRTNVRSFQLQIRGYLTFPQKYIVNFKYWGGANTSSPIFVYPGDEAGSIEGIAIGAGFMIHLASRFKSLLLFIEHRYYGDSMPFGYKNIAGQNASTLGYLSSTQALADYAQLIIDLKRNLSAENCPVIAIGGSYGGMLASWFRLKYPHITLGALASSAPILYFDDLTPQNAYHETSESCYSTIRQSWFEIDRVAEKPNGLMNLSSIFNSCMPLYSSEQLKWFLGFVYVYSAQNDNGSSVRHICDAIDGAPQGSDILGKVARGINASFFGGHSCNDIFEIKPNNGSAWFWQTCTEMVMPIGHGENDTMFQASPFDMEEYTRTCLDLFAVSPRPHWITTEFGGHDIKSVLGKFASNIIFSNGLRDPWSAGGVLYNISDTIVAVYTNEGSHCMDINTPSTNDPNWLVEQRDNEMNIIGGWIEQHNAELARKLDTLRAMKYSPEFSVQWLQFMVMVLLISFTGTVSGWFNIPRLSPTRGTIIENPDLQSFAPVSDDLRTFYYPQTLDHFNYQPQSYATFQQRYVMNFKHWGGANGSAPILAYLGAEALIDNDLAIIGFLNDNAIHFNATLVYIEVNNRKLFQLYHEEAFKNASTMGYFTSAQAIEDYAEIIMHIKKKLRAFYSPVIVIGGSYGRMLASWLRLKYPHVALGALASSAPILYFNKITPSGAYVSVITKDFREASETCYQTIRSSWSIIDKIASRSNGLSTLSSKFKTCKTLQDSSELKNELENMYAEAAQYNHPPRYPVNMICGAIDGTNEKKDILGKIFAGVAAYRGNRSCYINQPTNVSEADVAWSWQICSEMVMPIGIGKNTMFQADPFDLNSYTKECMRSYGVPPRPHWVTSHYGGHDIKLILQIFGSNIIFSNGLRDPYSRGGVLENISDSILAVHTVEGSHCLDILREKESDPEWLVKQREMEVKIIKERIAHYHADLKASLIKQ</sequence>
<dbReference type="GO" id="GO:0004180">
    <property type="term" value="F:carboxypeptidase activity"/>
    <property type="evidence" value="ECO:0007669"/>
    <property type="project" value="UniProtKB-KW"/>
</dbReference>
<dbReference type="GO" id="GO:0070008">
    <property type="term" value="F:serine-type exopeptidase activity"/>
    <property type="evidence" value="ECO:0007669"/>
    <property type="project" value="InterPro"/>
</dbReference>
<reference evidence="10" key="1">
    <citation type="submission" date="2019-09" db="EMBL/GenBank/DDBJ databases">
        <title>Draft genome information of white flower Hibiscus syriacus.</title>
        <authorList>
            <person name="Kim Y.-M."/>
        </authorList>
    </citation>
    <scope>NUCLEOTIDE SEQUENCE [LARGE SCALE GENOMIC DNA]</scope>
    <source>
        <strain evidence="10">YM2019G1</strain>
    </source>
</reference>
<keyword evidence="3" id="KW-0732">Signal</keyword>
<keyword evidence="8" id="KW-1133">Transmembrane helix</keyword>
<keyword evidence="8" id="KW-0812">Transmembrane</keyword>
<gene>
    <name evidence="10" type="ORF">F3Y22_tig00111387pilonHSYRG00063</name>
</gene>
<evidence type="ECO:0000256" key="1">
    <source>
        <dbReference type="ARBA" id="ARBA00011079"/>
    </source>
</evidence>
<feature type="domain" description="Vps41 C-terminal RING finger" evidence="9">
    <location>
        <begin position="183"/>
        <end position="213"/>
    </location>
</feature>
<feature type="transmembrane region" description="Helical" evidence="8">
    <location>
        <begin position="801"/>
        <end position="821"/>
    </location>
</feature>
<dbReference type="InterPro" id="IPR029058">
    <property type="entry name" value="AB_hydrolase_fold"/>
</dbReference>
<dbReference type="Pfam" id="PF23556">
    <property type="entry name" value="TPR_Vps41"/>
    <property type="match status" value="1"/>
</dbReference>
<dbReference type="FunFam" id="1.20.120.980:FF:000006">
    <property type="entry name" value="Serine carboxypeptidase S28 family protein"/>
    <property type="match status" value="1"/>
</dbReference>
<keyword evidence="4" id="KW-0378">Hydrolase</keyword>
<protein>
    <recommendedName>
        <fullName evidence="6">Vacuolar protein sorting-associated protein 41 homolog</fullName>
    </recommendedName>
</protein>
<keyword evidence="5" id="KW-0325">Glycoprotein</keyword>
<organism evidence="10 11">
    <name type="scientific">Hibiscus syriacus</name>
    <name type="common">Rose of Sharon</name>
    <dbReference type="NCBI Taxonomy" id="106335"/>
    <lineage>
        <taxon>Eukaryota</taxon>
        <taxon>Viridiplantae</taxon>
        <taxon>Streptophyta</taxon>
        <taxon>Embryophyta</taxon>
        <taxon>Tracheophyta</taxon>
        <taxon>Spermatophyta</taxon>
        <taxon>Magnoliopsida</taxon>
        <taxon>eudicotyledons</taxon>
        <taxon>Gunneridae</taxon>
        <taxon>Pentapetalae</taxon>
        <taxon>rosids</taxon>
        <taxon>malvids</taxon>
        <taxon>Malvales</taxon>
        <taxon>Malvaceae</taxon>
        <taxon>Malvoideae</taxon>
        <taxon>Hibiscus</taxon>
    </lineage>
</organism>
<feature type="repeat" description="CHCR" evidence="7">
    <location>
        <begin position="1"/>
        <end position="102"/>
    </location>
</feature>
<name>A0A6A2YMG3_HIBSY</name>
<dbReference type="Gene3D" id="1.25.40.10">
    <property type="entry name" value="Tetratricopeptide repeat domain"/>
    <property type="match status" value="1"/>
</dbReference>
<evidence type="ECO:0000256" key="3">
    <source>
        <dbReference type="ARBA" id="ARBA00022729"/>
    </source>
</evidence>
<dbReference type="InterPro" id="IPR042269">
    <property type="entry name" value="Ser_carbopepase_S28_SKS"/>
</dbReference>
<dbReference type="PANTHER" id="PTHR11010">
    <property type="entry name" value="PROTEASE S28 PRO-X CARBOXYPEPTIDASE-RELATED"/>
    <property type="match status" value="1"/>
</dbReference>
<evidence type="ECO:0000256" key="6">
    <source>
        <dbReference type="ARBA" id="ARBA00029538"/>
    </source>
</evidence>
<comment type="similarity">
    <text evidence="1">Belongs to the peptidase S28 family.</text>
</comment>
<comment type="caution">
    <text evidence="10">The sequence shown here is derived from an EMBL/GenBank/DDBJ whole genome shotgun (WGS) entry which is preliminary data.</text>
</comment>
<dbReference type="Pfam" id="PF05577">
    <property type="entry name" value="Peptidase_S28"/>
    <property type="match status" value="2"/>
</dbReference>
<dbReference type="InterPro" id="IPR057779">
    <property type="entry name" value="Znf_RING_Vps41"/>
</dbReference>
<evidence type="ECO:0000256" key="2">
    <source>
        <dbReference type="ARBA" id="ARBA00022670"/>
    </source>
</evidence>
<evidence type="ECO:0000313" key="10">
    <source>
        <dbReference type="EMBL" id="KAE8680540.1"/>
    </source>
</evidence>
<dbReference type="SUPFAM" id="SSF53474">
    <property type="entry name" value="alpha/beta-Hydrolases"/>
    <property type="match status" value="2"/>
</dbReference>